<evidence type="ECO:0000256" key="1">
    <source>
        <dbReference type="ARBA" id="ARBA00023002"/>
    </source>
</evidence>
<feature type="domain" description="Alcohol dehydrogenase-like C-terminal" evidence="2">
    <location>
        <begin position="187"/>
        <end position="331"/>
    </location>
</feature>
<dbReference type="Gene3D" id="3.90.180.10">
    <property type="entry name" value="Medium-chain alcohol dehydrogenases, catalytic domain"/>
    <property type="match status" value="1"/>
</dbReference>
<evidence type="ECO:0000259" key="2">
    <source>
        <dbReference type="Pfam" id="PF00107"/>
    </source>
</evidence>
<dbReference type="CDD" id="cd08238">
    <property type="entry name" value="sorbose_phosphate_red"/>
    <property type="match status" value="1"/>
</dbReference>
<evidence type="ECO:0000313" key="5">
    <source>
        <dbReference type="Proteomes" id="UP001199296"/>
    </source>
</evidence>
<dbReference type="InterPro" id="IPR036291">
    <property type="entry name" value="NAD(P)-bd_dom_sf"/>
</dbReference>
<dbReference type="Proteomes" id="UP001199296">
    <property type="component" value="Unassembled WGS sequence"/>
</dbReference>
<comment type="caution">
    <text evidence="4">The sequence shown here is derived from an EMBL/GenBank/DDBJ whole genome shotgun (WGS) entry which is preliminary data.</text>
</comment>
<gene>
    <name evidence="4" type="ORF">LJ207_04480</name>
</gene>
<accession>A0AAW4WU20</accession>
<evidence type="ECO:0000259" key="3">
    <source>
        <dbReference type="Pfam" id="PF08240"/>
    </source>
</evidence>
<name>A0AAW4WU20_9FIRM</name>
<dbReference type="PANTHER" id="PTHR43401:SF2">
    <property type="entry name" value="L-THREONINE 3-DEHYDROGENASE"/>
    <property type="match status" value="1"/>
</dbReference>
<dbReference type="InterPro" id="IPR011032">
    <property type="entry name" value="GroES-like_sf"/>
</dbReference>
<reference evidence="4 5" key="1">
    <citation type="submission" date="2021-10" db="EMBL/GenBank/DDBJ databases">
        <authorList>
            <person name="Grouzdev D.S."/>
            <person name="Pantiukh K.S."/>
            <person name="Krutkina M.S."/>
        </authorList>
    </citation>
    <scope>NUCLEOTIDE SEQUENCE [LARGE SCALE GENOMIC DNA]</scope>
    <source>
        <strain evidence="4 5">Z-7514</strain>
    </source>
</reference>
<dbReference type="EMBL" id="JAJFAT010000004">
    <property type="protein sequence ID" value="MCC3144580.1"/>
    <property type="molecule type" value="Genomic_DNA"/>
</dbReference>
<dbReference type="Gene3D" id="3.40.50.720">
    <property type="entry name" value="NAD(P)-binding Rossmann-like Domain"/>
    <property type="match status" value="1"/>
</dbReference>
<keyword evidence="1" id="KW-0560">Oxidoreductase</keyword>
<feature type="domain" description="Alcohol dehydrogenase-like N-terminal" evidence="3">
    <location>
        <begin position="26"/>
        <end position="124"/>
    </location>
</feature>
<protein>
    <submittedName>
        <fullName evidence="4">Zinc-binding dehydrogenase</fullName>
    </submittedName>
</protein>
<evidence type="ECO:0000313" key="4">
    <source>
        <dbReference type="EMBL" id="MCC3144580.1"/>
    </source>
</evidence>
<dbReference type="Pfam" id="PF08240">
    <property type="entry name" value="ADH_N"/>
    <property type="match status" value="1"/>
</dbReference>
<dbReference type="AlphaFoldDB" id="A0AAW4WU20"/>
<dbReference type="SUPFAM" id="SSF51735">
    <property type="entry name" value="NAD(P)-binding Rossmann-fold domains"/>
    <property type="match status" value="1"/>
</dbReference>
<dbReference type="InterPro" id="IPR050129">
    <property type="entry name" value="Zn_alcohol_dh"/>
</dbReference>
<dbReference type="InterPro" id="IPR013149">
    <property type="entry name" value="ADH-like_C"/>
</dbReference>
<sequence>MKNKALRLYGKKDLRLEEFEMPDIKEDEILAKVVTNSVCMSTYKTALQGADHKRVPDNVAENPTITGHEFAGEILEVGEKWQDQFSAGQKFTVQPALEYEGSSYAAGYSYQYFGGNSQYVIIPPEVMELGYLLKYDGESYFEASLAEPVACVIAGYKTVYHTHPKDYGHDHGIVEDGKMALFGAAGPMGLAAIDYAVHAEKTPSLLVVTDVNQQRLDRAKRIFHKEDAAANGVELHFVNPNDLDDTVAELNAMTDGEGFDDLFVYAPVRELVEQGDQLLAQDGCLHFFAGPTDKDFSAEVNFYDVHYSATHFTGSSGSNDQDMKDALKLFEKGSLNPAKMITHIGGLDSAEGVILDLPNLPGAKKLIYTDIEMELTALSDLKEKGEENPLFAELAQIVEANNGLWSRKAEEFLLENLS</sequence>
<dbReference type="InterPro" id="IPR013154">
    <property type="entry name" value="ADH-like_N"/>
</dbReference>
<dbReference type="SUPFAM" id="SSF50129">
    <property type="entry name" value="GroES-like"/>
    <property type="match status" value="1"/>
</dbReference>
<dbReference type="Pfam" id="PF00107">
    <property type="entry name" value="ADH_zinc_N"/>
    <property type="match status" value="1"/>
</dbReference>
<organism evidence="4 5">
    <name type="scientific">Halanaerobium polyolivorans</name>
    <dbReference type="NCBI Taxonomy" id="2886943"/>
    <lineage>
        <taxon>Bacteria</taxon>
        <taxon>Bacillati</taxon>
        <taxon>Bacillota</taxon>
        <taxon>Clostridia</taxon>
        <taxon>Halanaerobiales</taxon>
        <taxon>Halanaerobiaceae</taxon>
        <taxon>Halanaerobium</taxon>
    </lineage>
</organism>
<dbReference type="RefSeq" id="WP_229344468.1">
    <property type="nucleotide sequence ID" value="NZ_JAJFAT010000004.1"/>
</dbReference>
<dbReference type="GO" id="GO:0016491">
    <property type="term" value="F:oxidoreductase activity"/>
    <property type="evidence" value="ECO:0007669"/>
    <property type="project" value="UniProtKB-KW"/>
</dbReference>
<dbReference type="PANTHER" id="PTHR43401">
    <property type="entry name" value="L-THREONINE 3-DEHYDROGENASE"/>
    <property type="match status" value="1"/>
</dbReference>
<keyword evidence="5" id="KW-1185">Reference proteome</keyword>
<proteinExistence type="predicted"/>